<evidence type="ECO:0000256" key="7">
    <source>
        <dbReference type="SAM" id="MobiDB-lite"/>
    </source>
</evidence>
<dbReference type="AlphaFoldDB" id="F7VLQ5"/>
<proteinExistence type="inferred from homology"/>
<dbReference type="Gene3D" id="2.60.40.3960">
    <property type="entry name" value="Velvet domain"/>
    <property type="match status" value="1"/>
</dbReference>
<dbReference type="Pfam" id="PF11754">
    <property type="entry name" value="Velvet"/>
    <property type="match status" value="2"/>
</dbReference>
<dbReference type="PROSITE" id="PS51821">
    <property type="entry name" value="VELVET"/>
    <property type="match status" value="1"/>
</dbReference>
<evidence type="ECO:0000256" key="4">
    <source>
        <dbReference type="ARBA" id="ARBA00023163"/>
    </source>
</evidence>
<dbReference type="VEuPathDB" id="FungiDB:SMAC_04824"/>
<protein>
    <submittedName>
        <fullName evidence="9">WGS project CABT00000000 data, contig 2.1</fullName>
    </submittedName>
</protein>
<dbReference type="EMBL" id="CABT02000001">
    <property type="protein sequence ID" value="CCC06433.1"/>
    <property type="molecule type" value="Genomic_DNA"/>
</dbReference>
<feature type="compositionally biased region" description="Pro residues" evidence="7">
    <location>
        <begin position="50"/>
        <end position="60"/>
    </location>
</feature>
<comment type="caution">
    <text evidence="9">The sequence shown here is derived from an EMBL/GenBank/DDBJ whole genome shotgun (WGS) entry which is preliminary data.</text>
</comment>
<accession>F7VLQ5</accession>
<evidence type="ECO:0000256" key="1">
    <source>
        <dbReference type="ARBA" id="ARBA00004123"/>
    </source>
</evidence>
<keyword evidence="3" id="KW-0805">Transcription regulation</keyword>
<feature type="compositionally biased region" description="Low complexity" evidence="7">
    <location>
        <begin position="97"/>
        <end position="123"/>
    </location>
</feature>
<evidence type="ECO:0000313" key="9">
    <source>
        <dbReference type="EMBL" id="CCC06433.1"/>
    </source>
</evidence>
<evidence type="ECO:0000256" key="3">
    <source>
        <dbReference type="ARBA" id="ARBA00023015"/>
    </source>
</evidence>
<gene>
    <name evidence="9" type="ORF">SMAC_04824</name>
</gene>
<evidence type="ECO:0000256" key="2">
    <source>
        <dbReference type="ARBA" id="ARBA00022969"/>
    </source>
</evidence>
<dbReference type="OrthoDB" id="1746739at2759"/>
<dbReference type="GO" id="GO:0005634">
    <property type="term" value="C:nucleus"/>
    <property type="evidence" value="ECO:0007669"/>
    <property type="project" value="UniProtKB-SubCell"/>
</dbReference>
<comment type="subcellular location">
    <subcellularLocation>
        <location evidence="1">Nucleus</location>
    </subcellularLocation>
</comment>
<dbReference type="HOGENOM" id="CLU_572621_0_0_1"/>
<sequence length="477" mass="52568">MQPYSSNLPHQLPPDHTSYHHDPHHHHNPHASPYPPRHHQLQQQQQLPSMAPPNAPPPPSHTNSYQDPTMGAPTTMSGSGSSAPPPPLGPGSGGPNSHGDGSSHGGQLQSTPPSQQQQQQQQQERVPLTVEERMQQEQNLKPYSGTDSQGRMYCEIEYSMFICNVSLYTEDALKEVNLVRHTTSTPSISSTTPASYASLEQTTPAYSHILPSNRDVGGYGHHQGMSPYGGNQGMNPYDMQTSPYQRTTSTSPGRTIRCPARTLRPSWSSVRRRYVWWCSRRTSPAKNVCQRCRWQSGGGQQPQGMFTRNLIGSLVCSAFRLTDTNDKIGIWFVMQDLSVRTEGVFRCVPPFPSSLPFFVPSPRSFALQPHFPLSQPGPLNCTDKFYQKRLQFSFVNVGLPTPLPSSGSSGSSTGINQSKAPILASVFSEPFQVYSAKKFPGVCDSTALSKCFATQGIKIPIRKEGANSKNNEDDDDY</sequence>
<feature type="region of interest" description="Disordered" evidence="7">
    <location>
        <begin position="1"/>
        <end position="127"/>
    </location>
</feature>
<comment type="similarity">
    <text evidence="6">Belongs to the velvet family. VelB subfamily.</text>
</comment>
<dbReference type="PANTHER" id="PTHR33572">
    <property type="entry name" value="SPORE DEVELOPMENT REGULATOR VOSA"/>
    <property type="match status" value="1"/>
</dbReference>
<feature type="compositionally biased region" description="Low complexity" evidence="7">
    <location>
        <begin position="70"/>
        <end position="82"/>
    </location>
</feature>
<reference evidence="9 10" key="1">
    <citation type="journal article" date="2010" name="PLoS Genet.">
        <title>De novo assembly of a 40 Mb eukaryotic genome from short sequence reads: Sordaria macrospora, a model organism for fungal morphogenesis.</title>
        <authorList>
            <person name="Nowrousian M."/>
            <person name="Stajich J."/>
            <person name="Chu M."/>
            <person name="Engh I."/>
            <person name="Espagne E."/>
            <person name="Halliday K."/>
            <person name="Kamerewerd J."/>
            <person name="Kempken F."/>
            <person name="Knab B."/>
            <person name="Kuo H.C."/>
            <person name="Osiewacz H.D."/>
            <person name="Poeggeler S."/>
            <person name="Read N."/>
            <person name="Seiler S."/>
            <person name="Smith K."/>
            <person name="Zickler D."/>
            <person name="Kueck U."/>
            <person name="Freitag M."/>
        </authorList>
    </citation>
    <scope>NUCLEOTIDE SEQUENCE [LARGE SCALE GENOMIC DNA]</scope>
    <source>
        <strain evidence="10">ATCC MYA-333 / DSM 997 / K(L3346) / K-hell</strain>
        <tissue evidence="9">Mycelium</tissue>
    </source>
</reference>
<keyword evidence="2" id="KW-0749">Sporulation</keyword>
<keyword evidence="5" id="KW-0539">Nucleus</keyword>
<dbReference type="GO" id="GO:0030435">
    <property type="term" value="P:sporulation resulting in formation of a cellular spore"/>
    <property type="evidence" value="ECO:0007669"/>
    <property type="project" value="UniProtKB-KW"/>
</dbReference>
<keyword evidence="10" id="KW-1185">Reference proteome</keyword>
<dbReference type="STRING" id="771870.F7VLQ5"/>
<dbReference type="InterPro" id="IPR021740">
    <property type="entry name" value="Velvet"/>
</dbReference>
<evidence type="ECO:0000313" key="10">
    <source>
        <dbReference type="Proteomes" id="UP000001881"/>
    </source>
</evidence>
<keyword evidence="4" id="KW-0804">Transcription</keyword>
<evidence type="ECO:0000259" key="8">
    <source>
        <dbReference type="PROSITE" id="PS51821"/>
    </source>
</evidence>
<dbReference type="PANTHER" id="PTHR33572:SF3">
    <property type="entry name" value="VELVET COMPLEX SUBUNIT B"/>
    <property type="match status" value="1"/>
</dbReference>
<feature type="domain" description="Velvet" evidence="8">
    <location>
        <begin position="32"/>
        <end position="462"/>
    </location>
</feature>
<evidence type="ECO:0000256" key="5">
    <source>
        <dbReference type="ARBA" id="ARBA00023242"/>
    </source>
</evidence>
<organism evidence="9 10">
    <name type="scientific">Sordaria macrospora (strain ATCC MYA-333 / DSM 997 / K(L3346) / K-hell)</name>
    <dbReference type="NCBI Taxonomy" id="771870"/>
    <lineage>
        <taxon>Eukaryota</taxon>
        <taxon>Fungi</taxon>
        <taxon>Dikarya</taxon>
        <taxon>Ascomycota</taxon>
        <taxon>Pezizomycotina</taxon>
        <taxon>Sordariomycetes</taxon>
        <taxon>Sordariomycetidae</taxon>
        <taxon>Sordariales</taxon>
        <taxon>Sordariaceae</taxon>
        <taxon>Sordaria</taxon>
    </lineage>
</organism>
<dbReference type="InParanoid" id="F7VLQ5"/>
<dbReference type="InterPro" id="IPR038491">
    <property type="entry name" value="Velvet_dom_sf"/>
</dbReference>
<name>F7VLQ5_SORMK</name>
<evidence type="ECO:0000256" key="6">
    <source>
        <dbReference type="ARBA" id="ARBA00038045"/>
    </source>
</evidence>
<dbReference type="InterPro" id="IPR037525">
    <property type="entry name" value="Velvet_dom"/>
</dbReference>
<dbReference type="Proteomes" id="UP000001881">
    <property type="component" value="Unassembled WGS sequence"/>
</dbReference>
<dbReference type="OMA" id="EYSMFIC"/>